<sequence>MNDFKKYQSSRSKAPAGAEPSASKQENNPNLSEDEEELDLIKSRITEVKQESLSSTRNALRQVRQTEETATKTMSKLGEQTSQLNRIDKTLEVANVRAEDSVTKTSELKTLNKSIFSISFGNPFNSKKKRTAELEKAKLEHQHSIEESERLRKLNFESQKRVDDSTKGTSRNAGHKLSDEERAKYTFEDEDPEIENEINENLNEISDAVGGLKRLALGMGQELDVQNTQLGKIQTKADDTSAKIAVSQHHLRKIK</sequence>
<dbReference type="PANTHER" id="PTHR19305:SF9">
    <property type="entry name" value="SYNAPTOSOMAL-ASSOCIATED PROTEIN 29"/>
    <property type="match status" value="1"/>
</dbReference>
<evidence type="ECO:0000313" key="5">
    <source>
        <dbReference type="Proteomes" id="UP000245383"/>
    </source>
</evidence>
<feature type="compositionally biased region" description="Basic and acidic residues" evidence="2">
    <location>
        <begin position="176"/>
        <end position="187"/>
    </location>
</feature>
<dbReference type="GO" id="GO:0005484">
    <property type="term" value="F:SNAP receptor activity"/>
    <property type="evidence" value="ECO:0007669"/>
    <property type="project" value="TreeGrafter"/>
</dbReference>
<comment type="caution">
    <text evidence="4">The sequence shown here is derived from an EMBL/GenBank/DDBJ whole genome shotgun (WGS) entry which is preliminary data.</text>
</comment>
<organism evidence="4 5">
    <name type="scientific">Smittium simulii</name>
    <dbReference type="NCBI Taxonomy" id="133385"/>
    <lineage>
        <taxon>Eukaryota</taxon>
        <taxon>Fungi</taxon>
        <taxon>Fungi incertae sedis</taxon>
        <taxon>Zoopagomycota</taxon>
        <taxon>Kickxellomycotina</taxon>
        <taxon>Harpellomycetes</taxon>
        <taxon>Harpellales</taxon>
        <taxon>Legeriomycetaceae</taxon>
        <taxon>Smittium</taxon>
    </lineage>
</organism>
<evidence type="ECO:0000313" key="4">
    <source>
        <dbReference type="EMBL" id="PVU97597.1"/>
    </source>
</evidence>
<comment type="similarity">
    <text evidence="1">Belongs to the SNAP-25 family.</text>
</comment>
<dbReference type="OrthoDB" id="18679at2759"/>
<accession>A0A2T9YZ59</accession>
<feature type="region of interest" description="Disordered" evidence="2">
    <location>
        <begin position="156"/>
        <end position="193"/>
    </location>
</feature>
<reference evidence="4 5" key="1">
    <citation type="journal article" date="2018" name="MBio">
        <title>Comparative Genomics Reveals the Core Gene Toolbox for the Fungus-Insect Symbiosis.</title>
        <authorList>
            <person name="Wang Y."/>
            <person name="Stata M."/>
            <person name="Wang W."/>
            <person name="Stajich J.E."/>
            <person name="White M.M."/>
            <person name="Moncalvo J.M."/>
        </authorList>
    </citation>
    <scope>NUCLEOTIDE SEQUENCE [LARGE SCALE GENOMIC DNA]</scope>
    <source>
        <strain evidence="4 5">SWE-8-4</strain>
    </source>
</reference>
<proteinExistence type="inferred from homology"/>
<gene>
    <name evidence="4" type="ORF">BB561_000443</name>
</gene>
<dbReference type="STRING" id="133385.A0A2T9YZ59"/>
<keyword evidence="5" id="KW-1185">Reference proteome</keyword>
<evidence type="ECO:0000256" key="2">
    <source>
        <dbReference type="SAM" id="MobiDB-lite"/>
    </source>
</evidence>
<evidence type="ECO:0000256" key="1">
    <source>
        <dbReference type="ARBA" id="ARBA00009480"/>
    </source>
</evidence>
<dbReference type="GO" id="GO:0006887">
    <property type="term" value="P:exocytosis"/>
    <property type="evidence" value="ECO:0007669"/>
    <property type="project" value="TreeGrafter"/>
</dbReference>
<dbReference type="AlphaFoldDB" id="A0A2T9YZ59"/>
<feature type="region of interest" description="Disordered" evidence="2">
    <location>
        <begin position="1"/>
        <end position="84"/>
    </location>
</feature>
<feature type="domain" description="T-SNARE coiled-coil homology" evidence="3">
    <location>
        <begin position="46"/>
        <end position="108"/>
    </location>
</feature>
<feature type="compositionally biased region" description="Basic and acidic residues" evidence="2">
    <location>
        <begin position="39"/>
        <end position="50"/>
    </location>
</feature>
<dbReference type="SUPFAM" id="SSF58038">
    <property type="entry name" value="SNARE fusion complex"/>
    <property type="match status" value="2"/>
</dbReference>
<feature type="compositionally biased region" description="Polar residues" evidence="2">
    <location>
        <begin position="22"/>
        <end position="31"/>
    </location>
</feature>
<dbReference type="GO" id="GO:0031201">
    <property type="term" value="C:SNARE complex"/>
    <property type="evidence" value="ECO:0007669"/>
    <property type="project" value="TreeGrafter"/>
</dbReference>
<protein>
    <recommendedName>
        <fullName evidence="3">t-SNARE coiled-coil homology domain-containing protein</fullName>
    </recommendedName>
</protein>
<dbReference type="EMBL" id="MBFR01000009">
    <property type="protein sequence ID" value="PVU97597.1"/>
    <property type="molecule type" value="Genomic_DNA"/>
</dbReference>
<name>A0A2T9YZ59_9FUNG</name>
<evidence type="ECO:0000259" key="3">
    <source>
        <dbReference type="PROSITE" id="PS50192"/>
    </source>
</evidence>
<dbReference type="Proteomes" id="UP000245383">
    <property type="component" value="Unassembled WGS sequence"/>
</dbReference>
<dbReference type="GO" id="GO:0019905">
    <property type="term" value="F:syntaxin binding"/>
    <property type="evidence" value="ECO:0007669"/>
    <property type="project" value="TreeGrafter"/>
</dbReference>
<feature type="compositionally biased region" description="Basic and acidic residues" evidence="2">
    <location>
        <begin position="156"/>
        <end position="166"/>
    </location>
</feature>
<dbReference type="GO" id="GO:0005886">
    <property type="term" value="C:plasma membrane"/>
    <property type="evidence" value="ECO:0007669"/>
    <property type="project" value="TreeGrafter"/>
</dbReference>
<dbReference type="InterPro" id="IPR000727">
    <property type="entry name" value="T_SNARE_dom"/>
</dbReference>
<feature type="compositionally biased region" description="Polar residues" evidence="2">
    <location>
        <begin position="71"/>
        <end position="84"/>
    </location>
</feature>
<dbReference type="PANTHER" id="PTHR19305">
    <property type="entry name" value="SYNAPTOSOMAL ASSOCIATED PROTEIN"/>
    <property type="match status" value="1"/>
</dbReference>
<dbReference type="GO" id="GO:0006906">
    <property type="term" value="P:vesicle fusion"/>
    <property type="evidence" value="ECO:0007669"/>
    <property type="project" value="TreeGrafter"/>
</dbReference>
<feature type="domain" description="T-SNARE coiled-coil homology" evidence="3">
    <location>
        <begin position="192"/>
        <end position="254"/>
    </location>
</feature>
<dbReference type="SMART" id="SM00397">
    <property type="entry name" value="t_SNARE"/>
    <property type="match status" value="2"/>
</dbReference>
<dbReference type="Gene3D" id="1.20.5.110">
    <property type="match status" value="2"/>
</dbReference>
<dbReference type="PROSITE" id="PS50192">
    <property type="entry name" value="T_SNARE"/>
    <property type="match status" value="2"/>
</dbReference>